<dbReference type="InterPro" id="IPR027417">
    <property type="entry name" value="P-loop_NTPase"/>
</dbReference>
<dbReference type="SMART" id="SM00382">
    <property type="entry name" value="AAA"/>
    <property type="match status" value="1"/>
</dbReference>
<dbReference type="InterPro" id="IPR003959">
    <property type="entry name" value="ATPase_AAA_core"/>
</dbReference>
<feature type="region of interest" description="Disordered" evidence="5">
    <location>
        <begin position="54"/>
        <end position="76"/>
    </location>
</feature>
<proteinExistence type="inferred from homology"/>
<keyword evidence="2" id="KW-0547">Nucleotide-binding</keyword>
<dbReference type="InterPro" id="IPR003593">
    <property type="entry name" value="AAA+_ATPase"/>
</dbReference>
<comment type="caution">
    <text evidence="7">The sequence shown here is derived from an EMBL/GenBank/DDBJ whole genome shotgun (WGS) entry which is preliminary data.</text>
</comment>
<dbReference type="InterPro" id="IPR003960">
    <property type="entry name" value="ATPase_AAA_CS"/>
</dbReference>
<protein>
    <recommendedName>
        <fullName evidence="6">AAA+ ATPase domain-containing protein</fullName>
    </recommendedName>
</protein>
<dbReference type="InterPro" id="IPR045199">
    <property type="entry name" value="ATAD2-like"/>
</dbReference>
<reference evidence="7 8" key="1">
    <citation type="journal article" date="2024" name="Nat. Commun.">
        <title>Phylogenomics reveals the evolutionary origins of lichenization in chlorophyte algae.</title>
        <authorList>
            <person name="Puginier C."/>
            <person name="Libourel C."/>
            <person name="Otte J."/>
            <person name="Skaloud P."/>
            <person name="Haon M."/>
            <person name="Grisel S."/>
            <person name="Petersen M."/>
            <person name="Berrin J.G."/>
            <person name="Delaux P.M."/>
            <person name="Dal Grande F."/>
            <person name="Keller J."/>
        </authorList>
    </citation>
    <scope>NUCLEOTIDE SEQUENCE [LARGE SCALE GENOMIC DNA]</scope>
    <source>
        <strain evidence="7 8">SAG 216-7</strain>
    </source>
</reference>
<evidence type="ECO:0000313" key="7">
    <source>
        <dbReference type="EMBL" id="KAK9917355.1"/>
    </source>
</evidence>
<evidence type="ECO:0000256" key="2">
    <source>
        <dbReference type="ARBA" id="ARBA00022741"/>
    </source>
</evidence>
<gene>
    <name evidence="7" type="ORF">WJX75_003478</name>
</gene>
<evidence type="ECO:0000256" key="4">
    <source>
        <dbReference type="ARBA" id="ARBA00023117"/>
    </source>
</evidence>
<dbReference type="PROSITE" id="PS00674">
    <property type="entry name" value="AAA"/>
    <property type="match status" value="1"/>
</dbReference>
<keyword evidence="4" id="KW-0103">Bromodomain</keyword>
<dbReference type="Gene3D" id="3.40.50.300">
    <property type="entry name" value="P-loop containing nucleotide triphosphate hydrolases"/>
    <property type="match status" value="1"/>
</dbReference>
<dbReference type="Proteomes" id="UP001491310">
    <property type="component" value="Unassembled WGS sequence"/>
</dbReference>
<evidence type="ECO:0000313" key="8">
    <source>
        <dbReference type="Proteomes" id="UP001491310"/>
    </source>
</evidence>
<feature type="region of interest" description="Disordered" evidence="5">
    <location>
        <begin position="366"/>
        <end position="388"/>
    </location>
</feature>
<evidence type="ECO:0000256" key="3">
    <source>
        <dbReference type="ARBA" id="ARBA00022840"/>
    </source>
</evidence>
<comment type="similarity">
    <text evidence="1">Belongs to the AAA ATPase family.</text>
</comment>
<sequence>MSITCALCGEGAAFASGSSEEGSCDEMFTLSGQRGHNWLPCGAAHAAHKLARAEMRRESAESSDDEEHFQRKEEKRLARDKARLNPMILRRPQPGEQSSMPSWESLGGLQHVVEQLKEMVILPLLYPELYSHMRISPPRGILFHGEPGTGKTLAARALAGACARASPKPVAFFARKGADCLGKFSGEAERTLRLLFEEAAAQAPAIIFLDELDGLVPARGQGSSGSDQIYASVVSTLLALMDGVADRGAVVVIGATNRLETIDAALRRPDRFDREVYFGLPSTADRLEILRVHTRRWEPQPSQQVLQAVAAATQGFAGADLQALCAGASTGACNQPHEEVSAGQEDVWTELRTELVRAGALDATENDVASGAGQQTATGGLHHTAPTASALPQTMPASQDIVVAGCGDSALGCVSTVRKAAQKASPGQLTVLFLPRIDGWAVTRTLVETSDAEAAEPATPGAHASKNCSRIAQGCSAAAVSSPFRGLVSLEARGSESPSRAWRAQFPPLPATSSRLSAGFSPFRSPGRTSVPHGGEWDPPLVGRRLSGLLVAKGDDPDEAGPSAAGRDSIEQNGLTLPAAGCEAAAGDDALSASMDVEAVCVSELWMVFEQTLRESSPSHPLLILATSHCKPAELPPLLTSFFGGGSSVGKKSAAASVVVLDAELPLREVQRAETSIEHLLQRRMDTASTRETNVEKESAAASEIRASARAPSCLPAFNAAEKERGRSILAQEFQASFHDAARRHRTTRKKLEAQGDPVAAGIAALQDQVDCWCYGIKSAVKLNDPEILRLIQAASS</sequence>
<dbReference type="EMBL" id="JALJOT010000002">
    <property type="protein sequence ID" value="KAK9917355.1"/>
    <property type="molecule type" value="Genomic_DNA"/>
</dbReference>
<feature type="compositionally biased region" description="Low complexity" evidence="5">
    <location>
        <begin position="371"/>
        <end position="380"/>
    </location>
</feature>
<organism evidence="7 8">
    <name type="scientific">Coccomyxa subellipsoidea</name>
    <dbReference type="NCBI Taxonomy" id="248742"/>
    <lineage>
        <taxon>Eukaryota</taxon>
        <taxon>Viridiplantae</taxon>
        <taxon>Chlorophyta</taxon>
        <taxon>core chlorophytes</taxon>
        <taxon>Trebouxiophyceae</taxon>
        <taxon>Trebouxiophyceae incertae sedis</taxon>
        <taxon>Coccomyxaceae</taxon>
        <taxon>Coccomyxa</taxon>
    </lineage>
</organism>
<evidence type="ECO:0000256" key="1">
    <source>
        <dbReference type="ARBA" id="ARBA00006914"/>
    </source>
</evidence>
<dbReference type="PANTHER" id="PTHR23069:SF7">
    <property type="entry name" value="P-LOOP CONTAINING NUCLEOSIDE TRIPHOSPHATE HYDROLASES SUPERFAMILY PROTEIN"/>
    <property type="match status" value="1"/>
</dbReference>
<feature type="domain" description="AAA+ ATPase" evidence="6">
    <location>
        <begin position="137"/>
        <end position="282"/>
    </location>
</feature>
<accession>A0ABR2Z058</accession>
<dbReference type="Gene3D" id="1.10.8.60">
    <property type="match status" value="1"/>
</dbReference>
<dbReference type="SUPFAM" id="SSF52540">
    <property type="entry name" value="P-loop containing nucleoside triphosphate hydrolases"/>
    <property type="match status" value="1"/>
</dbReference>
<evidence type="ECO:0000259" key="6">
    <source>
        <dbReference type="SMART" id="SM00382"/>
    </source>
</evidence>
<evidence type="ECO:0000256" key="5">
    <source>
        <dbReference type="SAM" id="MobiDB-lite"/>
    </source>
</evidence>
<dbReference type="PANTHER" id="PTHR23069">
    <property type="entry name" value="AAA DOMAIN-CONTAINING"/>
    <property type="match status" value="1"/>
</dbReference>
<name>A0ABR2Z058_9CHLO</name>
<keyword evidence="8" id="KW-1185">Reference proteome</keyword>
<keyword evidence="3" id="KW-0067">ATP-binding</keyword>
<dbReference type="Pfam" id="PF00004">
    <property type="entry name" value="AAA"/>
    <property type="match status" value="1"/>
</dbReference>